<proteinExistence type="predicted"/>
<dbReference type="Gene3D" id="3.30.70.100">
    <property type="match status" value="1"/>
</dbReference>
<dbReference type="PROSITE" id="PS51502">
    <property type="entry name" value="S_R_A_B_BARREL"/>
    <property type="match status" value="1"/>
</dbReference>
<gene>
    <name evidence="3" type="ORF">BK138_01105</name>
</gene>
<dbReference type="PANTHER" id="PTHR33178:SF10">
    <property type="entry name" value="STRESS-RESPONSE A_B BARREL DOMAIN-CONTAINING PROTEIN"/>
    <property type="match status" value="1"/>
</dbReference>
<keyword evidence="4" id="KW-1185">Reference proteome</keyword>
<dbReference type="PANTHER" id="PTHR33178">
    <property type="match status" value="1"/>
</dbReference>
<evidence type="ECO:0000256" key="1">
    <source>
        <dbReference type="ARBA" id="ARBA00011738"/>
    </source>
</evidence>
<dbReference type="Proteomes" id="UP000187172">
    <property type="component" value="Unassembled WGS sequence"/>
</dbReference>
<name>A0A1R1EZP5_9BACL</name>
<protein>
    <submittedName>
        <fullName evidence="3">Stress protein</fullName>
    </submittedName>
</protein>
<accession>A0A1R1EZP5</accession>
<organism evidence="3 4">
    <name type="scientific">Paenibacillus rhizosphaerae</name>
    <dbReference type="NCBI Taxonomy" id="297318"/>
    <lineage>
        <taxon>Bacteria</taxon>
        <taxon>Bacillati</taxon>
        <taxon>Bacillota</taxon>
        <taxon>Bacilli</taxon>
        <taxon>Bacillales</taxon>
        <taxon>Paenibacillaceae</taxon>
        <taxon>Paenibacillus</taxon>
    </lineage>
</organism>
<comment type="subunit">
    <text evidence="1">Homodimer.</text>
</comment>
<dbReference type="AlphaFoldDB" id="A0A1R1EZP5"/>
<dbReference type="InterPro" id="IPR044662">
    <property type="entry name" value="HS1/DABB1-like"/>
</dbReference>
<evidence type="ECO:0000313" key="4">
    <source>
        <dbReference type="Proteomes" id="UP000187172"/>
    </source>
</evidence>
<evidence type="ECO:0000259" key="2">
    <source>
        <dbReference type="PROSITE" id="PS51502"/>
    </source>
</evidence>
<sequence length="103" mass="11796">MFEHIVLLKFKPDVSTAKKEEAVMQVYDFKGNIPGITEITAGINVTEEKEHMQGYTLGIRVSFENQQACQDYIQHPLHQEFLQTIGPNVEGIIVMDYPWKGQD</sequence>
<dbReference type="Pfam" id="PF07876">
    <property type="entry name" value="Dabb"/>
    <property type="match status" value="1"/>
</dbReference>
<comment type="caution">
    <text evidence="3">The sequence shown here is derived from an EMBL/GenBank/DDBJ whole genome shotgun (WGS) entry which is preliminary data.</text>
</comment>
<evidence type="ECO:0000313" key="3">
    <source>
        <dbReference type="EMBL" id="OMF57251.1"/>
    </source>
</evidence>
<dbReference type="STRING" id="297318.BK138_01105"/>
<dbReference type="SUPFAM" id="SSF54909">
    <property type="entry name" value="Dimeric alpha+beta barrel"/>
    <property type="match status" value="1"/>
</dbReference>
<dbReference type="RefSeq" id="WP_076164800.1">
    <property type="nucleotide sequence ID" value="NZ_MRTP01000001.1"/>
</dbReference>
<dbReference type="EMBL" id="MRTP01000001">
    <property type="protein sequence ID" value="OMF57251.1"/>
    <property type="molecule type" value="Genomic_DNA"/>
</dbReference>
<reference evidence="3 4" key="1">
    <citation type="submission" date="2016-11" db="EMBL/GenBank/DDBJ databases">
        <title>Paenibacillus species isolates.</title>
        <authorList>
            <person name="Beno S.M."/>
        </authorList>
    </citation>
    <scope>NUCLEOTIDE SEQUENCE [LARGE SCALE GENOMIC DNA]</scope>
    <source>
        <strain evidence="3 4">FSL R5-0378</strain>
    </source>
</reference>
<dbReference type="SMART" id="SM00886">
    <property type="entry name" value="Dabb"/>
    <property type="match status" value="1"/>
</dbReference>
<dbReference type="InterPro" id="IPR011008">
    <property type="entry name" value="Dimeric_a/b-barrel"/>
</dbReference>
<dbReference type="InterPro" id="IPR013097">
    <property type="entry name" value="Dabb"/>
</dbReference>
<feature type="domain" description="Stress-response A/B barrel" evidence="2">
    <location>
        <begin position="2"/>
        <end position="97"/>
    </location>
</feature>